<feature type="domain" description="PIN" evidence="9">
    <location>
        <begin position="3"/>
        <end position="123"/>
    </location>
</feature>
<organism evidence="10 11">
    <name type="scientific">Thalassobaculum fulvum</name>
    <dbReference type="NCBI Taxonomy" id="1633335"/>
    <lineage>
        <taxon>Bacteria</taxon>
        <taxon>Pseudomonadati</taxon>
        <taxon>Pseudomonadota</taxon>
        <taxon>Alphaproteobacteria</taxon>
        <taxon>Rhodospirillales</taxon>
        <taxon>Thalassobaculaceae</taxon>
        <taxon>Thalassobaculum</taxon>
    </lineage>
</organism>
<feature type="binding site" evidence="8">
    <location>
        <position position="6"/>
    </location>
    <ligand>
        <name>Mg(2+)</name>
        <dbReference type="ChEBI" id="CHEBI:18420"/>
    </ligand>
</feature>
<dbReference type="InterPro" id="IPR029060">
    <property type="entry name" value="PIN-like_dom_sf"/>
</dbReference>
<reference evidence="10" key="2">
    <citation type="submission" date="2020-09" db="EMBL/GenBank/DDBJ databases">
        <authorList>
            <person name="Sun Q."/>
            <person name="Kim S."/>
        </authorList>
    </citation>
    <scope>NUCLEOTIDE SEQUENCE</scope>
    <source>
        <strain evidence="10">KCTC 42651</strain>
    </source>
</reference>
<evidence type="ECO:0000259" key="9">
    <source>
        <dbReference type="Pfam" id="PF01850"/>
    </source>
</evidence>
<dbReference type="EC" id="3.1.-.-" evidence="8"/>
<keyword evidence="6 8" id="KW-0460">Magnesium</keyword>
<accession>A0A919CNV9</accession>
<evidence type="ECO:0000256" key="3">
    <source>
        <dbReference type="ARBA" id="ARBA00022722"/>
    </source>
</evidence>
<dbReference type="GO" id="GO:0004540">
    <property type="term" value="F:RNA nuclease activity"/>
    <property type="evidence" value="ECO:0007669"/>
    <property type="project" value="InterPro"/>
</dbReference>
<evidence type="ECO:0000256" key="7">
    <source>
        <dbReference type="ARBA" id="ARBA00038093"/>
    </source>
</evidence>
<evidence type="ECO:0000256" key="1">
    <source>
        <dbReference type="ARBA" id="ARBA00001946"/>
    </source>
</evidence>
<dbReference type="EMBL" id="BMZS01000001">
    <property type="protein sequence ID" value="GHD39808.1"/>
    <property type="molecule type" value="Genomic_DNA"/>
</dbReference>
<evidence type="ECO:0000256" key="2">
    <source>
        <dbReference type="ARBA" id="ARBA00022649"/>
    </source>
</evidence>
<reference evidence="10" key="1">
    <citation type="journal article" date="2014" name="Int. J. Syst. Evol. Microbiol.">
        <title>Complete genome sequence of Corynebacterium casei LMG S-19264T (=DSM 44701T), isolated from a smear-ripened cheese.</title>
        <authorList>
            <consortium name="US DOE Joint Genome Institute (JGI-PGF)"/>
            <person name="Walter F."/>
            <person name="Albersmeier A."/>
            <person name="Kalinowski J."/>
            <person name="Ruckert C."/>
        </authorList>
    </citation>
    <scope>NUCLEOTIDE SEQUENCE</scope>
    <source>
        <strain evidence="10">KCTC 42651</strain>
    </source>
</reference>
<evidence type="ECO:0000256" key="8">
    <source>
        <dbReference type="HAMAP-Rule" id="MF_00265"/>
    </source>
</evidence>
<dbReference type="Pfam" id="PF01850">
    <property type="entry name" value="PIN"/>
    <property type="match status" value="1"/>
</dbReference>
<gene>
    <name evidence="8 10" type="primary">vapC</name>
    <name evidence="10" type="ORF">GCM10017083_02280</name>
</gene>
<protein>
    <recommendedName>
        <fullName evidence="8">Ribonuclease VapC</fullName>
        <shortName evidence="8">RNase VapC</shortName>
        <ecNumber evidence="8">3.1.-.-</ecNumber>
    </recommendedName>
    <alternativeName>
        <fullName evidence="8">Toxin VapC</fullName>
    </alternativeName>
</protein>
<keyword evidence="4 8" id="KW-0479">Metal-binding</keyword>
<keyword evidence="8" id="KW-0800">Toxin</keyword>
<keyword evidence="3 8" id="KW-0540">Nuclease</keyword>
<proteinExistence type="inferred from homology"/>
<comment type="cofactor">
    <cofactor evidence="1 8">
        <name>Mg(2+)</name>
        <dbReference type="ChEBI" id="CHEBI:18420"/>
    </cofactor>
</comment>
<comment type="similarity">
    <text evidence="7 8">Belongs to the PINc/VapC protein family.</text>
</comment>
<evidence type="ECO:0000313" key="11">
    <source>
        <dbReference type="Proteomes" id="UP000630353"/>
    </source>
</evidence>
<name>A0A919CNV9_9PROT</name>
<evidence type="ECO:0000256" key="6">
    <source>
        <dbReference type="ARBA" id="ARBA00022842"/>
    </source>
</evidence>
<keyword evidence="11" id="KW-1185">Reference proteome</keyword>
<dbReference type="GO" id="GO:0090729">
    <property type="term" value="F:toxin activity"/>
    <property type="evidence" value="ECO:0007669"/>
    <property type="project" value="UniProtKB-KW"/>
</dbReference>
<dbReference type="SUPFAM" id="SSF88723">
    <property type="entry name" value="PIN domain-like"/>
    <property type="match status" value="1"/>
</dbReference>
<dbReference type="PANTHER" id="PTHR33653">
    <property type="entry name" value="RIBONUCLEASE VAPC2"/>
    <property type="match status" value="1"/>
</dbReference>
<dbReference type="InterPro" id="IPR022907">
    <property type="entry name" value="VapC_family"/>
</dbReference>
<evidence type="ECO:0000256" key="5">
    <source>
        <dbReference type="ARBA" id="ARBA00022801"/>
    </source>
</evidence>
<comment type="function">
    <text evidence="8">Toxic component of a toxin-antitoxin (TA) system. An RNase.</text>
</comment>
<dbReference type="CDD" id="cd18745">
    <property type="entry name" value="PIN_VapC4-5_FitB-like"/>
    <property type="match status" value="1"/>
</dbReference>
<dbReference type="Gene3D" id="3.40.50.1010">
    <property type="entry name" value="5'-nuclease"/>
    <property type="match status" value="1"/>
</dbReference>
<evidence type="ECO:0000256" key="4">
    <source>
        <dbReference type="ARBA" id="ARBA00022723"/>
    </source>
</evidence>
<dbReference type="RefSeq" id="WP_189987066.1">
    <property type="nucleotide sequence ID" value="NZ_BMZS01000001.1"/>
</dbReference>
<dbReference type="GO" id="GO:0000287">
    <property type="term" value="F:magnesium ion binding"/>
    <property type="evidence" value="ECO:0007669"/>
    <property type="project" value="UniProtKB-UniRule"/>
</dbReference>
<keyword evidence="2 8" id="KW-1277">Toxin-antitoxin system</keyword>
<keyword evidence="5 8" id="KW-0378">Hydrolase</keyword>
<evidence type="ECO:0000313" key="10">
    <source>
        <dbReference type="EMBL" id="GHD39808.1"/>
    </source>
</evidence>
<dbReference type="PANTHER" id="PTHR33653:SF1">
    <property type="entry name" value="RIBONUCLEASE VAPC2"/>
    <property type="match status" value="1"/>
</dbReference>
<dbReference type="AlphaFoldDB" id="A0A919CNV9"/>
<sequence length="132" mass="14495">MRYLLDTNAVIALLNDPAGRVSQRARQHTPADIGLPAIVAHELYFGAFRSRRQERNVAIVDGLQFETVGFDREDARHAGEVRAALAAAGTPIGAYDVLIAGQARSRDLVLVTRNAREFDRVAGLRVEDWEAA</sequence>
<comment type="caution">
    <text evidence="10">The sequence shown here is derived from an EMBL/GenBank/DDBJ whole genome shotgun (WGS) entry which is preliminary data.</text>
</comment>
<dbReference type="GO" id="GO:0016787">
    <property type="term" value="F:hydrolase activity"/>
    <property type="evidence" value="ECO:0007669"/>
    <property type="project" value="UniProtKB-KW"/>
</dbReference>
<dbReference type="Proteomes" id="UP000630353">
    <property type="component" value="Unassembled WGS sequence"/>
</dbReference>
<dbReference type="InterPro" id="IPR050556">
    <property type="entry name" value="Type_II_TA_system_RNase"/>
</dbReference>
<dbReference type="HAMAP" id="MF_00265">
    <property type="entry name" value="VapC_Nob1"/>
    <property type="match status" value="1"/>
</dbReference>
<dbReference type="InterPro" id="IPR002716">
    <property type="entry name" value="PIN_dom"/>
</dbReference>
<feature type="binding site" evidence="8">
    <location>
        <position position="96"/>
    </location>
    <ligand>
        <name>Mg(2+)</name>
        <dbReference type="ChEBI" id="CHEBI:18420"/>
    </ligand>
</feature>